<keyword evidence="1" id="KW-0472">Membrane</keyword>
<gene>
    <name evidence="2" type="ORF">CC80DRAFT_240260</name>
</gene>
<accession>A0A6A5TF24</accession>
<evidence type="ECO:0008006" key="4">
    <source>
        <dbReference type="Google" id="ProtNLM"/>
    </source>
</evidence>
<keyword evidence="1" id="KW-1133">Transmembrane helix</keyword>
<name>A0A6A5TF24_9PLEO</name>
<dbReference type="AlphaFoldDB" id="A0A6A5TF24"/>
<organism evidence="2 3">
    <name type="scientific">Byssothecium circinans</name>
    <dbReference type="NCBI Taxonomy" id="147558"/>
    <lineage>
        <taxon>Eukaryota</taxon>
        <taxon>Fungi</taxon>
        <taxon>Dikarya</taxon>
        <taxon>Ascomycota</taxon>
        <taxon>Pezizomycotina</taxon>
        <taxon>Dothideomycetes</taxon>
        <taxon>Pleosporomycetidae</taxon>
        <taxon>Pleosporales</taxon>
        <taxon>Massarineae</taxon>
        <taxon>Massarinaceae</taxon>
        <taxon>Byssothecium</taxon>
    </lineage>
</organism>
<dbReference type="Proteomes" id="UP000800035">
    <property type="component" value="Unassembled WGS sequence"/>
</dbReference>
<sequence>MTMWQVATTFNEKRRERGLDCEKPSRNRGSWVRRFVFCIYLHVDVRGRERWRGLIIAVLKACSVLCACWWCSTYRNRVSANQRCRIGGRCRVWGYSILFCVVVLLWCAMLCDDL</sequence>
<evidence type="ECO:0000256" key="1">
    <source>
        <dbReference type="SAM" id="Phobius"/>
    </source>
</evidence>
<evidence type="ECO:0000313" key="3">
    <source>
        <dbReference type="Proteomes" id="UP000800035"/>
    </source>
</evidence>
<dbReference type="EMBL" id="ML977026">
    <property type="protein sequence ID" value="KAF1950349.1"/>
    <property type="molecule type" value="Genomic_DNA"/>
</dbReference>
<protein>
    <recommendedName>
        <fullName evidence="4">Transmembrane protein</fullName>
    </recommendedName>
</protein>
<feature type="transmembrane region" description="Helical" evidence="1">
    <location>
        <begin position="92"/>
        <end position="111"/>
    </location>
</feature>
<keyword evidence="1" id="KW-0812">Transmembrane</keyword>
<proteinExistence type="predicted"/>
<feature type="transmembrane region" description="Helical" evidence="1">
    <location>
        <begin position="51"/>
        <end position="71"/>
    </location>
</feature>
<evidence type="ECO:0000313" key="2">
    <source>
        <dbReference type="EMBL" id="KAF1950349.1"/>
    </source>
</evidence>
<reference evidence="2" key="1">
    <citation type="journal article" date="2020" name="Stud. Mycol.">
        <title>101 Dothideomycetes genomes: a test case for predicting lifestyles and emergence of pathogens.</title>
        <authorList>
            <person name="Haridas S."/>
            <person name="Albert R."/>
            <person name="Binder M."/>
            <person name="Bloem J."/>
            <person name="Labutti K."/>
            <person name="Salamov A."/>
            <person name="Andreopoulos B."/>
            <person name="Baker S."/>
            <person name="Barry K."/>
            <person name="Bills G."/>
            <person name="Bluhm B."/>
            <person name="Cannon C."/>
            <person name="Castanera R."/>
            <person name="Culley D."/>
            <person name="Daum C."/>
            <person name="Ezra D."/>
            <person name="Gonzalez J."/>
            <person name="Henrissat B."/>
            <person name="Kuo A."/>
            <person name="Liang C."/>
            <person name="Lipzen A."/>
            <person name="Lutzoni F."/>
            <person name="Magnuson J."/>
            <person name="Mondo S."/>
            <person name="Nolan M."/>
            <person name="Ohm R."/>
            <person name="Pangilinan J."/>
            <person name="Park H.-J."/>
            <person name="Ramirez L."/>
            <person name="Alfaro M."/>
            <person name="Sun H."/>
            <person name="Tritt A."/>
            <person name="Yoshinaga Y."/>
            <person name="Zwiers L.-H."/>
            <person name="Turgeon B."/>
            <person name="Goodwin S."/>
            <person name="Spatafora J."/>
            <person name="Crous P."/>
            <person name="Grigoriev I."/>
        </authorList>
    </citation>
    <scope>NUCLEOTIDE SEQUENCE</scope>
    <source>
        <strain evidence="2">CBS 675.92</strain>
    </source>
</reference>
<keyword evidence="3" id="KW-1185">Reference proteome</keyword>